<name>A0ABV6J5V7_9BACL</name>
<dbReference type="Gene3D" id="3.20.20.150">
    <property type="entry name" value="Divalent-metal-dependent TIM barrel enzymes"/>
    <property type="match status" value="1"/>
</dbReference>
<accession>A0ABV6J5V7</accession>
<keyword evidence="2" id="KW-1185">Reference proteome</keyword>
<gene>
    <name evidence="1" type="ORF">ACFFJ8_07330</name>
</gene>
<dbReference type="Proteomes" id="UP001589818">
    <property type="component" value="Unassembled WGS sequence"/>
</dbReference>
<dbReference type="InterPro" id="IPR036237">
    <property type="entry name" value="Xyl_isomerase-like_sf"/>
</dbReference>
<comment type="caution">
    <text evidence="1">The sequence shown here is derived from an EMBL/GenBank/DDBJ whole genome shotgun (WGS) entry which is preliminary data.</text>
</comment>
<evidence type="ECO:0008006" key="3">
    <source>
        <dbReference type="Google" id="ProtNLM"/>
    </source>
</evidence>
<organism evidence="1 2">
    <name type="scientific">Paenibacillus mendelii</name>
    <dbReference type="NCBI Taxonomy" id="206163"/>
    <lineage>
        <taxon>Bacteria</taxon>
        <taxon>Bacillati</taxon>
        <taxon>Bacillota</taxon>
        <taxon>Bacilli</taxon>
        <taxon>Bacillales</taxon>
        <taxon>Paenibacillaceae</taxon>
        <taxon>Paenibacillus</taxon>
    </lineage>
</organism>
<evidence type="ECO:0000313" key="1">
    <source>
        <dbReference type="EMBL" id="MFC0391187.1"/>
    </source>
</evidence>
<proteinExistence type="predicted"/>
<evidence type="ECO:0000313" key="2">
    <source>
        <dbReference type="Proteomes" id="UP001589818"/>
    </source>
</evidence>
<reference evidence="1 2" key="1">
    <citation type="submission" date="2024-09" db="EMBL/GenBank/DDBJ databases">
        <authorList>
            <person name="Sun Q."/>
            <person name="Mori K."/>
        </authorList>
    </citation>
    <scope>NUCLEOTIDE SEQUENCE [LARGE SCALE GENOMIC DNA]</scope>
    <source>
        <strain evidence="1 2">CCM 4839</strain>
    </source>
</reference>
<protein>
    <recommendedName>
        <fullName evidence="3">Xylose isomerase-like TIM barrel domain-containing protein</fullName>
    </recommendedName>
</protein>
<sequence length="113" mass="12259">MTENFHPLASTADNCLALLDRCGDRLGFTSDFGNFKGPDKYESLSRTVPASESIHAKAVTDTAGMPDGDEFVRCLEIVKLAGYEGPITLVYDGPGDMWEGIERVRALAAPYLT</sequence>
<dbReference type="EMBL" id="JBHLVF010000010">
    <property type="protein sequence ID" value="MFC0391187.1"/>
    <property type="molecule type" value="Genomic_DNA"/>
</dbReference>
<dbReference type="RefSeq" id="WP_256555268.1">
    <property type="nucleotide sequence ID" value="NZ_JANHOF010000004.1"/>
</dbReference>
<dbReference type="SUPFAM" id="SSF51658">
    <property type="entry name" value="Xylose isomerase-like"/>
    <property type="match status" value="1"/>
</dbReference>